<dbReference type="Proteomes" id="UP000659223">
    <property type="component" value="Unassembled WGS sequence"/>
</dbReference>
<keyword evidence="1" id="KW-1133">Transmembrane helix</keyword>
<name>A0ABQ2YGE1_9ACTN</name>
<feature type="transmembrane region" description="Helical" evidence="1">
    <location>
        <begin position="22"/>
        <end position="42"/>
    </location>
</feature>
<keyword evidence="1" id="KW-0472">Membrane</keyword>
<evidence type="ECO:0000313" key="3">
    <source>
        <dbReference type="Proteomes" id="UP000659223"/>
    </source>
</evidence>
<evidence type="ECO:0000256" key="1">
    <source>
        <dbReference type="SAM" id="Phobius"/>
    </source>
</evidence>
<protein>
    <submittedName>
        <fullName evidence="2">Uncharacterized protein</fullName>
    </submittedName>
</protein>
<reference evidence="3" key="1">
    <citation type="journal article" date="2019" name="Int. J. Syst. Evol. Microbiol.">
        <title>The Global Catalogue of Microorganisms (GCM) 10K type strain sequencing project: providing services to taxonomists for standard genome sequencing and annotation.</title>
        <authorList>
            <consortium name="The Broad Institute Genomics Platform"/>
            <consortium name="The Broad Institute Genome Sequencing Center for Infectious Disease"/>
            <person name="Wu L."/>
            <person name="Ma J."/>
        </authorList>
    </citation>
    <scope>NUCLEOTIDE SEQUENCE [LARGE SCALE GENOMIC DNA]</scope>
    <source>
        <strain evidence="3">JCM 4586</strain>
    </source>
</reference>
<dbReference type="RefSeq" id="WP_190022279.1">
    <property type="nucleotide sequence ID" value="NZ_BMUT01000006.1"/>
</dbReference>
<proteinExistence type="predicted"/>
<sequence length="66" mass="6412">MDRNTAALADAQPKRTTLTRKAALSVAVAAVVGGAIFAPNAIASSSAPASGTQVEASCGGCPLDVI</sequence>
<keyword evidence="3" id="KW-1185">Reference proteome</keyword>
<gene>
    <name evidence="2" type="ORF">GCM10010324_31310</name>
</gene>
<evidence type="ECO:0000313" key="2">
    <source>
        <dbReference type="EMBL" id="GGX83488.1"/>
    </source>
</evidence>
<comment type="caution">
    <text evidence="2">The sequence shown here is derived from an EMBL/GenBank/DDBJ whole genome shotgun (WGS) entry which is preliminary data.</text>
</comment>
<organism evidence="2 3">
    <name type="scientific">Streptomyces hiroshimensis</name>
    <dbReference type="NCBI Taxonomy" id="66424"/>
    <lineage>
        <taxon>Bacteria</taxon>
        <taxon>Bacillati</taxon>
        <taxon>Actinomycetota</taxon>
        <taxon>Actinomycetes</taxon>
        <taxon>Kitasatosporales</taxon>
        <taxon>Streptomycetaceae</taxon>
        <taxon>Streptomyces</taxon>
    </lineage>
</organism>
<accession>A0ABQ2YGE1</accession>
<dbReference type="EMBL" id="BMUT01000006">
    <property type="protein sequence ID" value="GGX83488.1"/>
    <property type="molecule type" value="Genomic_DNA"/>
</dbReference>
<keyword evidence="1" id="KW-0812">Transmembrane</keyword>